<organism evidence="11 12">
    <name type="scientific">Trichoglossum hirsutum</name>
    <dbReference type="NCBI Taxonomy" id="265104"/>
    <lineage>
        <taxon>Eukaryota</taxon>
        <taxon>Fungi</taxon>
        <taxon>Dikarya</taxon>
        <taxon>Ascomycota</taxon>
        <taxon>Pezizomycotina</taxon>
        <taxon>Geoglossomycetes</taxon>
        <taxon>Geoglossales</taxon>
        <taxon>Geoglossaceae</taxon>
        <taxon>Trichoglossum</taxon>
    </lineage>
</organism>
<keyword evidence="3" id="KW-0963">Cytoplasm</keyword>
<dbReference type="SUPFAM" id="SSF63380">
    <property type="entry name" value="Riboflavin synthase domain-like"/>
    <property type="match status" value="1"/>
</dbReference>
<evidence type="ECO:0000313" key="11">
    <source>
        <dbReference type="EMBL" id="KAH0555947.1"/>
    </source>
</evidence>
<evidence type="ECO:0008006" key="13">
    <source>
        <dbReference type="Google" id="ProtNLM"/>
    </source>
</evidence>
<dbReference type="HAMAP" id="MF_03178">
    <property type="entry name" value="NDOR1"/>
    <property type="match status" value="1"/>
</dbReference>
<dbReference type="SUPFAM" id="SSF52343">
    <property type="entry name" value="Ferredoxin reductase-like, C-terminal NADP-linked domain"/>
    <property type="match status" value="1"/>
</dbReference>
<dbReference type="InterPro" id="IPR003097">
    <property type="entry name" value="CysJ-like_FAD-binding"/>
</dbReference>
<dbReference type="Gene3D" id="1.20.990.10">
    <property type="entry name" value="NADPH-cytochrome p450 Reductase, Chain A, domain 3"/>
    <property type="match status" value="1"/>
</dbReference>
<evidence type="ECO:0000313" key="12">
    <source>
        <dbReference type="Proteomes" id="UP000750711"/>
    </source>
</evidence>
<dbReference type="Proteomes" id="UP000750711">
    <property type="component" value="Unassembled WGS sequence"/>
</dbReference>
<comment type="cofactor">
    <cofactor evidence="1">
        <name>FMN</name>
        <dbReference type="ChEBI" id="CHEBI:58210"/>
    </cofactor>
</comment>
<accession>A0A9P8RLE0</accession>
<dbReference type="Gene3D" id="3.40.50.360">
    <property type="match status" value="1"/>
</dbReference>
<evidence type="ECO:0000256" key="5">
    <source>
        <dbReference type="ARBA" id="ARBA00022643"/>
    </source>
</evidence>
<dbReference type="InterPro" id="IPR017938">
    <property type="entry name" value="Riboflavin_synthase-like_b-brl"/>
</dbReference>
<sequence length="670" mass="75832">MGDMMATHQHDRTALVLYGSETGNAQDLAGELGRITERLHFTARVLELDSVDPGDLPIYSVTLVALSTTGQGDLPTNARSFWKRLLRKRLPPNYLQRVKFTTFGLGDSSYPRFNWAARKLHKRLTQLGAQEIYPRGEADEQHPDGVDGCFLPWSIDLRRLLLEIYPLPEHVSPIPEDTLLQPEWVLDFAEPKEKSPSSIESAATPQGLASVYAFSPLLEGNREPPLKLPPNDLLPINGSEILTLVQNTRVTPPTHWQDVRHLTFTTQSHVRYAPGDVLTIFPKNFPDEVDQLIALMDWAHIADKPIKFVPRSASAHNQTYPPPPISHLLSYPRLTLRSLLIHYLDITSIPRRSFFSLIAHFTNNTMHRERLLEFTDPKYIDELYDYTTRPRRSILEVLQEFESVKIPWQWAATVVPALKGRQFSIASGGVLKLPLAGDKTTSGSRIELLVAIVKYRTVIKKIRQGVCTRYIASLPAGADLAVVVQKGSLNMTSSELSSPAVMIGPGTGVAPLRALIWERLAARDEMLAKFRAAPNDPRTAVGERERYPLEVMGQNLLFFGCRNRDADYFFQGEWNDLTHKGHLEVFVAFSRDQRHKRYVQDLIREQSSLIYELLYKLPGIVYVCGSSGKMPQAVREAIIEVFQAEGTMSRERAEAYLTKMEREGRYKQET</sequence>
<dbReference type="GO" id="GO:0050660">
    <property type="term" value="F:flavin adenine dinucleotide binding"/>
    <property type="evidence" value="ECO:0007669"/>
    <property type="project" value="TreeGrafter"/>
</dbReference>
<evidence type="ECO:0000256" key="7">
    <source>
        <dbReference type="ARBA" id="ARBA00022857"/>
    </source>
</evidence>
<dbReference type="GO" id="GO:0010181">
    <property type="term" value="F:FMN binding"/>
    <property type="evidence" value="ECO:0007669"/>
    <property type="project" value="InterPro"/>
</dbReference>
<dbReference type="PRINTS" id="PR00371">
    <property type="entry name" value="FPNCR"/>
</dbReference>
<dbReference type="Pfam" id="PF00258">
    <property type="entry name" value="Flavodoxin_1"/>
    <property type="match status" value="1"/>
</dbReference>
<proteinExistence type="inferred from homology"/>
<dbReference type="InterPro" id="IPR001709">
    <property type="entry name" value="Flavoprot_Pyr_Nucl_cyt_Rdtase"/>
</dbReference>
<dbReference type="InterPro" id="IPR001433">
    <property type="entry name" value="OxRdtase_FAD/NAD-bd"/>
</dbReference>
<dbReference type="FunFam" id="3.40.50.80:FF:000030">
    <property type="entry name" value="NADPH-dependent diflavin oxidoreductase 1"/>
    <property type="match status" value="1"/>
</dbReference>
<dbReference type="GO" id="GO:0005829">
    <property type="term" value="C:cytosol"/>
    <property type="evidence" value="ECO:0007669"/>
    <property type="project" value="TreeGrafter"/>
</dbReference>
<protein>
    <recommendedName>
        <fullName evidence="13">NADPH-dependent FMN and FAD-containing oxidoreductase</fullName>
    </recommendedName>
</protein>
<evidence type="ECO:0000256" key="6">
    <source>
        <dbReference type="ARBA" id="ARBA00022827"/>
    </source>
</evidence>
<dbReference type="InterPro" id="IPR028879">
    <property type="entry name" value="NDOR1"/>
</dbReference>
<feature type="non-terminal residue" evidence="11">
    <location>
        <position position="670"/>
    </location>
</feature>
<dbReference type="PANTHER" id="PTHR19384">
    <property type="entry name" value="NITRIC OXIDE SYNTHASE-RELATED"/>
    <property type="match status" value="1"/>
</dbReference>
<dbReference type="InterPro" id="IPR039261">
    <property type="entry name" value="FNR_nucleotide-bd"/>
</dbReference>
<dbReference type="EMBL" id="JAGHQM010001290">
    <property type="protein sequence ID" value="KAH0555947.1"/>
    <property type="molecule type" value="Genomic_DNA"/>
</dbReference>
<dbReference type="Pfam" id="PF00667">
    <property type="entry name" value="FAD_binding_1"/>
    <property type="match status" value="1"/>
</dbReference>
<gene>
    <name evidence="11" type="ORF">GP486_006111</name>
</gene>
<dbReference type="FunFam" id="1.20.990.10:FF:000013">
    <property type="entry name" value="NADPH-dependent diflavin oxidoreductase 1"/>
    <property type="match status" value="1"/>
</dbReference>
<dbReference type="InterPro" id="IPR017927">
    <property type="entry name" value="FAD-bd_FR_type"/>
</dbReference>
<dbReference type="GO" id="GO:0160246">
    <property type="term" value="F:NADPH-iron-sulfur [2Fe-2S] protein oxidoreductase activity"/>
    <property type="evidence" value="ECO:0007669"/>
    <property type="project" value="InterPro"/>
</dbReference>
<keyword evidence="12" id="KW-1185">Reference proteome</keyword>
<dbReference type="FunFam" id="3.40.50.360:FF:000034">
    <property type="entry name" value="NADPH-dependent diflavin oxidoreductase 1"/>
    <property type="match status" value="1"/>
</dbReference>
<evidence type="ECO:0000256" key="4">
    <source>
        <dbReference type="ARBA" id="ARBA00022630"/>
    </source>
</evidence>
<evidence type="ECO:0000256" key="1">
    <source>
        <dbReference type="ARBA" id="ARBA00001917"/>
    </source>
</evidence>
<keyword evidence="7" id="KW-0521">NADP</keyword>
<feature type="domain" description="Flavodoxin-like" evidence="9">
    <location>
        <begin position="14"/>
        <end position="158"/>
    </location>
</feature>
<evidence type="ECO:0000256" key="3">
    <source>
        <dbReference type="ARBA" id="ARBA00022490"/>
    </source>
</evidence>
<keyword evidence="5" id="KW-0288">FMN</keyword>
<dbReference type="PRINTS" id="PR00369">
    <property type="entry name" value="FLAVODOXIN"/>
</dbReference>
<evidence type="ECO:0000256" key="2">
    <source>
        <dbReference type="ARBA" id="ARBA00001974"/>
    </source>
</evidence>
<comment type="cofactor">
    <cofactor evidence="2">
        <name>FAD</name>
        <dbReference type="ChEBI" id="CHEBI:57692"/>
    </cofactor>
</comment>
<evidence type="ECO:0000259" key="9">
    <source>
        <dbReference type="PROSITE" id="PS50902"/>
    </source>
</evidence>
<dbReference type="InterPro" id="IPR029039">
    <property type="entry name" value="Flavoprotein-like_sf"/>
</dbReference>
<dbReference type="Pfam" id="PF00175">
    <property type="entry name" value="NAD_binding_1"/>
    <property type="match status" value="1"/>
</dbReference>
<dbReference type="InterPro" id="IPR023173">
    <property type="entry name" value="NADPH_Cyt_P450_Rdtase_alpha"/>
</dbReference>
<dbReference type="Gene3D" id="3.40.50.80">
    <property type="entry name" value="Nucleotide-binding domain of ferredoxin-NADP reductase (FNR) module"/>
    <property type="match status" value="1"/>
</dbReference>
<comment type="caution">
    <text evidence="11">The sequence shown here is derived from an EMBL/GenBank/DDBJ whole genome shotgun (WGS) entry which is preliminary data.</text>
</comment>
<dbReference type="InterPro" id="IPR001094">
    <property type="entry name" value="Flavdoxin-like"/>
</dbReference>
<dbReference type="Gene3D" id="2.40.30.10">
    <property type="entry name" value="Translation factors"/>
    <property type="match status" value="1"/>
</dbReference>
<name>A0A9P8RLE0_9PEZI</name>
<dbReference type="PROSITE" id="PS51384">
    <property type="entry name" value="FAD_FR"/>
    <property type="match status" value="1"/>
</dbReference>
<keyword evidence="4" id="KW-0285">Flavoprotein</keyword>
<reference evidence="11" key="1">
    <citation type="submission" date="2021-03" db="EMBL/GenBank/DDBJ databases">
        <title>Comparative genomics and phylogenomic investigation of the class Geoglossomycetes provide insights into ecological specialization and systematics.</title>
        <authorList>
            <person name="Melie T."/>
            <person name="Pirro S."/>
            <person name="Miller A.N."/>
            <person name="Quandt A."/>
        </authorList>
    </citation>
    <scope>NUCLEOTIDE SEQUENCE</scope>
    <source>
        <strain evidence="11">CAQ_001_2017</strain>
    </source>
</reference>
<dbReference type="SUPFAM" id="SSF52218">
    <property type="entry name" value="Flavoproteins"/>
    <property type="match status" value="1"/>
</dbReference>
<dbReference type="AlphaFoldDB" id="A0A9P8RLE0"/>
<dbReference type="InterPro" id="IPR008254">
    <property type="entry name" value="Flavodoxin/NO_synth"/>
</dbReference>
<evidence type="ECO:0000256" key="8">
    <source>
        <dbReference type="ARBA" id="ARBA00023002"/>
    </source>
</evidence>
<evidence type="ECO:0000259" key="10">
    <source>
        <dbReference type="PROSITE" id="PS51384"/>
    </source>
</evidence>
<dbReference type="PROSITE" id="PS50902">
    <property type="entry name" value="FLAVODOXIN_LIKE"/>
    <property type="match status" value="1"/>
</dbReference>
<dbReference type="PANTHER" id="PTHR19384:SF10">
    <property type="entry name" value="NADPH-DEPENDENT DIFLAVIN OXIDOREDUCTASE 1"/>
    <property type="match status" value="1"/>
</dbReference>
<keyword evidence="6" id="KW-0274">FAD</keyword>
<feature type="domain" description="FAD-binding FR-type" evidence="10">
    <location>
        <begin position="237"/>
        <end position="492"/>
    </location>
</feature>
<keyword evidence="8" id="KW-0560">Oxidoreductase</keyword>